<dbReference type="EMBL" id="FUWS01000018">
    <property type="protein sequence ID" value="SKA37971.1"/>
    <property type="molecule type" value="Genomic_DNA"/>
</dbReference>
<feature type="transmembrane region" description="Helical" evidence="2">
    <location>
        <begin position="7"/>
        <end position="27"/>
    </location>
</feature>
<organism evidence="3 4">
    <name type="scientific">Marinactinospora thermotolerans DSM 45154</name>
    <dbReference type="NCBI Taxonomy" id="1122192"/>
    <lineage>
        <taxon>Bacteria</taxon>
        <taxon>Bacillati</taxon>
        <taxon>Actinomycetota</taxon>
        <taxon>Actinomycetes</taxon>
        <taxon>Streptosporangiales</taxon>
        <taxon>Nocardiopsidaceae</taxon>
        <taxon>Marinactinospora</taxon>
    </lineage>
</organism>
<feature type="region of interest" description="Disordered" evidence="1">
    <location>
        <begin position="256"/>
        <end position="288"/>
    </location>
</feature>
<keyword evidence="2" id="KW-1133">Transmembrane helix</keyword>
<reference evidence="3 4" key="1">
    <citation type="submission" date="2017-02" db="EMBL/GenBank/DDBJ databases">
        <authorList>
            <person name="Peterson S.W."/>
        </authorList>
    </citation>
    <scope>NUCLEOTIDE SEQUENCE [LARGE SCALE GENOMIC DNA]</scope>
    <source>
        <strain evidence="3 4">DSM 45154</strain>
    </source>
</reference>
<evidence type="ECO:0000313" key="4">
    <source>
        <dbReference type="Proteomes" id="UP000190637"/>
    </source>
</evidence>
<dbReference type="STRING" id="1122192.SAMN02745673_04767"/>
<sequence length="381" mass="41752">MTKRAAWSIPAVLVVAVVVIAAMIHHLGWWTLLWGPLLLLLLGGAAVVSGTLSPAPFPLGPVDDDREVAEAVETPDQIPRHTIENVPLPSAKVDYLFLFSATVGRRGGGRGEHANEEALAADLLLRRARELTRAYDPADHGLVGHRLAAALGRPEHDPGSGLEVWAENVTINLPEEDEQRVRRLSAIRKDQEIREQERGAELDQRRYFGDDVFTTPGRALVWWLARNAERIGDADTIHQAVELVEPLTRLTRVAGREDDPDEGAMPAPVSGLSWSAEDLPPSDLLAPGRSAEDEVDALIAAVPPEERESFVDRFATLLREYGHKETADRIRREHGVPDLTGDVLPGFDADQGRNEGAAPRHTDDGNDEDGDPRVGRPAPFW</sequence>
<dbReference type="AlphaFoldDB" id="A0A1T4TCB4"/>
<evidence type="ECO:0000256" key="2">
    <source>
        <dbReference type="SAM" id="Phobius"/>
    </source>
</evidence>
<gene>
    <name evidence="3" type="ORF">SAMN02745673_04767</name>
</gene>
<keyword evidence="2" id="KW-0812">Transmembrane</keyword>
<protein>
    <submittedName>
        <fullName evidence="3">Uncharacterized protein</fullName>
    </submittedName>
</protein>
<accession>A0A1T4TCB4</accession>
<dbReference type="Proteomes" id="UP000190637">
    <property type="component" value="Unassembled WGS sequence"/>
</dbReference>
<keyword evidence="2" id="KW-0472">Membrane</keyword>
<keyword evidence="4" id="KW-1185">Reference proteome</keyword>
<proteinExistence type="predicted"/>
<evidence type="ECO:0000313" key="3">
    <source>
        <dbReference type="EMBL" id="SKA37971.1"/>
    </source>
</evidence>
<feature type="compositionally biased region" description="Basic and acidic residues" evidence="1">
    <location>
        <begin position="350"/>
        <end position="364"/>
    </location>
</feature>
<name>A0A1T4TCB4_9ACTN</name>
<feature type="region of interest" description="Disordered" evidence="1">
    <location>
        <begin position="329"/>
        <end position="381"/>
    </location>
</feature>
<evidence type="ECO:0000256" key="1">
    <source>
        <dbReference type="SAM" id="MobiDB-lite"/>
    </source>
</evidence>
<dbReference type="RefSeq" id="WP_144390293.1">
    <property type="nucleotide sequence ID" value="NZ_FUWS01000018.1"/>
</dbReference>
<dbReference type="OrthoDB" id="3422149at2"/>